<keyword evidence="3" id="KW-1185">Reference proteome</keyword>
<feature type="transmembrane region" description="Helical" evidence="1">
    <location>
        <begin position="235"/>
        <end position="256"/>
    </location>
</feature>
<protein>
    <recommendedName>
        <fullName evidence="4">SSD domain-containing protein</fullName>
    </recommendedName>
</protein>
<feature type="transmembrane region" description="Helical" evidence="1">
    <location>
        <begin position="57"/>
        <end position="78"/>
    </location>
</feature>
<proteinExistence type="predicted"/>
<dbReference type="EMBL" id="CP075587">
    <property type="protein sequence ID" value="QYF48487.1"/>
    <property type="molecule type" value="Genomic_DNA"/>
</dbReference>
<evidence type="ECO:0000256" key="1">
    <source>
        <dbReference type="SAM" id="Phobius"/>
    </source>
</evidence>
<gene>
    <name evidence="2" type="ORF">RHABOEDO_000658</name>
</gene>
<evidence type="ECO:0000313" key="3">
    <source>
        <dbReference type="Proteomes" id="UP000826014"/>
    </source>
</evidence>
<accession>A0ABX8V1U8</accession>
<feature type="transmembrane region" description="Helical" evidence="1">
    <location>
        <begin position="147"/>
        <end position="172"/>
    </location>
</feature>
<evidence type="ECO:0000313" key="2">
    <source>
        <dbReference type="EMBL" id="QYF48487.1"/>
    </source>
</evidence>
<reference evidence="2 3" key="1">
    <citation type="journal article" date="2022" name="bioRxiv">
        <title>Ecology and evolution of chlamydial symbionts of arthropods.</title>
        <authorList>
            <person name="Halter T."/>
            <person name="Koestlbacher S."/>
            <person name="Collingro A."/>
            <person name="Sixt B.S."/>
            <person name="Toenshoff E.R."/>
            <person name="Hendrickx F."/>
            <person name="Kostanjsek R."/>
            <person name="Horn M."/>
        </authorList>
    </citation>
    <scope>NUCLEOTIDE SEQUENCE [LARGE SCALE GENOMIC DNA]</scope>
    <source>
        <strain evidence="2">W744xW776</strain>
    </source>
</reference>
<name>A0ABX8V1U8_9BACT</name>
<dbReference type="Proteomes" id="UP000826014">
    <property type="component" value="Chromosome"/>
</dbReference>
<organism evidence="2 3">
    <name type="scientific">Candidatus Rhabdochlamydia oedothoracis</name>
    <dbReference type="NCBI Taxonomy" id="2720720"/>
    <lineage>
        <taxon>Bacteria</taxon>
        <taxon>Pseudomonadati</taxon>
        <taxon>Chlamydiota</taxon>
        <taxon>Chlamydiia</taxon>
        <taxon>Parachlamydiales</taxon>
        <taxon>Candidatus Rhabdochlamydiaceae</taxon>
        <taxon>Candidatus Rhabdochlamydia</taxon>
    </lineage>
</organism>
<feature type="transmembrane region" description="Helical" evidence="1">
    <location>
        <begin position="99"/>
        <end position="127"/>
    </location>
</feature>
<feature type="transmembrane region" description="Helical" evidence="1">
    <location>
        <begin position="23"/>
        <end position="45"/>
    </location>
</feature>
<keyword evidence="1" id="KW-1133">Transmembrane helix</keyword>
<feature type="transmembrane region" description="Helical" evidence="1">
    <location>
        <begin position="192"/>
        <end position="215"/>
    </location>
</feature>
<evidence type="ECO:0008006" key="4">
    <source>
        <dbReference type="Google" id="ProtNLM"/>
    </source>
</evidence>
<keyword evidence="1" id="KW-0472">Membrane</keyword>
<keyword evidence="1" id="KW-0812">Transmembrane</keyword>
<sequence>MNWNDIEFSFNRALRLSFSIKKLLFVFVILWCCGFGLLLCKSLGLQTQDWLMLNWNFLPFFSMGILGLALGVLLIRLYHDEIKEKKMNYQKTFSLSKRVMVEIAYLGMPLIIGYLILWTVLGLFYLIKALPKVGWALGVFLSFGPFLLFLSMVLLVVLFLFLFFFLTPIVALRDCLPKEWIKCMLSRISNSLLTNFVLFIISVIPVGCILGLLMISLNMTHAFYLSSANPLDLVLIMLPVSILLAPGVVFFFQFAAESHILMMQKR</sequence>